<sequence length="657" mass="72910">MSMKIRFLLPLVAVPLCFGATLAAESTKDATPATQQTNADLLKTLPMSDRQDYADAQRGFIATLPDINVKTPDGKTVWTLNGYQFLQGQDAPPSINPSLYRNSQLNMNNGLFKVTDGIYQIRGFDLSDMTIVESNNGIIVIDPLISTEVAKAGLDLYYQHRPKKPVVAVIYTHSHVDHYGGVKGVVNEADVKSGKVKIFAPDGFLEEAVSENVFAGNAMSRRAIYMYGSLLPRGAQGQVDGGLGKTTSNGTVTLIPPTDIIRKTGEKRTIDGIDVVFQMAPGTEAPAEMLFYFPKYHALCAAEDATHTLHNLYTLRGAQVRDANKWWQALNTTIDMFGSDVQVVFASHHWPTWDNAHINDYLAKQRDTYKFVHDQSLRLLNMGYTMDEIGDMVKLPPSLDKQWYNHGYYGTVVHDAKAVYQRYMGWYSGNPADLHPLPPVDSAKRTMDFMGGVPAVTKKARDAYAKGDYRWVAQVMNMAVYAEPGNQEAKNLEADALEQLGYQSESGPWRDVYLMGAYELRNGIPKVPAVQTASPDTIRAMTPEMALEFLSMHIDGDKADGKAISVNWIFPDIHKQYVVRLENSVLVYNEGKQIQNADVTLTLPKSSLDNIMLHTTNLDKEVEAGRAKVDGDRGKITELLSLTDSFNPLFPIVTPRP</sequence>
<keyword evidence="2" id="KW-0479">Metal-binding</keyword>
<dbReference type="InterPro" id="IPR052195">
    <property type="entry name" value="Bact_Alkyl/Aryl-Sulfatase"/>
</dbReference>
<keyword evidence="4" id="KW-0862">Zinc</keyword>
<dbReference type="PANTHER" id="PTHR43223:SF1">
    <property type="entry name" value="ALKYL_ARYL-SULFATASE BDS1"/>
    <property type="match status" value="1"/>
</dbReference>
<dbReference type="SUPFAM" id="SSF56281">
    <property type="entry name" value="Metallo-hydrolase/oxidoreductase"/>
    <property type="match status" value="1"/>
</dbReference>
<evidence type="ECO:0000313" key="12">
    <source>
        <dbReference type="Proteomes" id="UP000297385"/>
    </source>
</evidence>
<comment type="similarity">
    <text evidence="5">Belongs to the metallo-beta-lactamase superfamily. Type III sulfatase family.</text>
</comment>
<dbReference type="InterPro" id="IPR029228">
    <property type="entry name" value="Alkyl_sulf_dimr"/>
</dbReference>
<dbReference type="Gene3D" id="3.60.15.30">
    <property type="entry name" value="Metallo-beta-lactamase domain"/>
    <property type="match status" value="1"/>
</dbReference>
<name>A0A4Y8N444_9BURK</name>
<proteinExistence type="inferred from homology"/>
<dbReference type="InterPro" id="IPR038536">
    <property type="entry name" value="Alkyl/aryl-sulf_dimr_sf"/>
</dbReference>
<comment type="cofactor">
    <cofactor evidence="1">
        <name>Zn(2+)</name>
        <dbReference type="ChEBI" id="CHEBI:29105"/>
    </cofactor>
</comment>
<organism evidence="11 12">
    <name type="scientific">Paraburkholderia dipogonis</name>
    <dbReference type="NCBI Taxonomy" id="1211383"/>
    <lineage>
        <taxon>Bacteria</taxon>
        <taxon>Pseudomonadati</taxon>
        <taxon>Pseudomonadota</taxon>
        <taxon>Betaproteobacteria</taxon>
        <taxon>Burkholderiales</taxon>
        <taxon>Burkholderiaceae</taxon>
        <taxon>Paraburkholderia</taxon>
    </lineage>
</organism>
<dbReference type="Gene3D" id="3.30.1050.10">
    <property type="entry name" value="SCP2 sterol-binding domain"/>
    <property type="match status" value="1"/>
</dbReference>
<dbReference type="Gene3D" id="1.25.40.880">
    <property type="entry name" value="Alkyl sulfatase, dimerisation domain"/>
    <property type="match status" value="1"/>
</dbReference>
<evidence type="ECO:0000256" key="5">
    <source>
        <dbReference type="ARBA" id="ARBA00033751"/>
    </source>
</evidence>
<accession>A0A4Y8N444</accession>
<dbReference type="CDD" id="cd07710">
    <property type="entry name" value="arylsulfatase_Sdsa1-like_MBL-fold"/>
    <property type="match status" value="1"/>
</dbReference>
<comment type="caution">
    <text evidence="11">The sequence shown here is derived from an EMBL/GenBank/DDBJ whole genome shotgun (WGS) entry which is preliminary data.</text>
</comment>
<keyword evidence="3 11" id="KW-0378">Hydrolase</keyword>
<dbReference type="Pfam" id="PF14864">
    <property type="entry name" value="Alkyl_sulf_C"/>
    <property type="match status" value="1"/>
</dbReference>
<dbReference type="InterPro" id="IPR044097">
    <property type="entry name" value="Bds1/SdsA1_MBL-fold"/>
</dbReference>
<dbReference type="FunFam" id="1.25.40.880:FF:000001">
    <property type="entry name" value="SDS hydrolase SdsA1"/>
    <property type="match status" value="1"/>
</dbReference>
<feature type="signal peptide" evidence="9">
    <location>
        <begin position="1"/>
        <end position="23"/>
    </location>
</feature>
<dbReference type="FunFam" id="3.60.15.30:FF:000001">
    <property type="entry name" value="Alkyl/aryl-sulfatase BDS1"/>
    <property type="match status" value="1"/>
</dbReference>
<dbReference type="Pfam" id="PF00753">
    <property type="entry name" value="Lactamase_B"/>
    <property type="match status" value="1"/>
</dbReference>
<dbReference type="SUPFAM" id="SSF55718">
    <property type="entry name" value="SCP-like"/>
    <property type="match status" value="1"/>
</dbReference>
<reference evidence="11 12" key="1">
    <citation type="submission" date="2019-03" db="EMBL/GenBank/DDBJ databases">
        <title>Complete Genome Sequence of Paraburkholderia dipogonis ICMP 19430T, a Nitrogen-fixing Symbiont of the South African Invasive Legume Dipogon lignosus in New Zealand.</title>
        <authorList>
            <person name="De Meyer S.E."/>
        </authorList>
    </citation>
    <scope>NUCLEOTIDE SEQUENCE [LARGE SCALE GENOMIC DNA]</scope>
    <source>
        <strain evidence="11 12">ICMP 19430</strain>
    </source>
</reference>
<dbReference type="GO" id="GO:0018909">
    <property type="term" value="P:dodecyl sulfate metabolic process"/>
    <property type="evidence" value="ECO:0007669"/>
    <property type="project" value="InterPro"/>
</dbReference>
<evidence type="ECO:0000256" key="1">
    <source>
        <dbReference type="ARBA" id="ARBA00001947"/>
    </source>
</evidence>
<evidence type="ECO:0000256" key="2">
    <source>
        <dbReference type="ARBA" id="ARBA00022723"/>
    </source>
</evidence>
<evidence type="ECO:0000256" key="3">
    <source>
        <dbReference type="ARBA" id="ARBA00022801"/>
    </source>
</evidence>
<dbReference type="GO" id="GO:0046872">
    <property type="term" value="F:metal ion binding"/>
    <property type="evidence" value="ECO:0007669"/>
    <property type="project" value="UniProtKB-KW"/>
</dbReference>
<dbReference type="InterPro" id="IPR036866">
    <property type="entry name" value="RibonucZ/Hydroxyglut_hydro"/>
</dbReference>
<evidence type="ECO:0000256" key="7">
    <source>
        <dbReference type="ARBA" id="ARBA00068034"/>
    </source>
</evidence>
<dbReference type="SMART" id="SM00849">
    <property type="entry name" value="Lactamase_B"/>
    <property type="match status" value="1"/>
</dbReference>
<dbReference type="InterPro" id="IPR036527">
    <property type="entry name" value="SCP2_sterol-bd_dom_sf"/>
</dbReference>
<protein>
    <recommendedName>
        <fullName evidence="7">Linear primary-alkylsulfatase</fullName>
        <ecNumber evidence="6">3.1.6.21</ecNumber>
    </recommendedName>
    <alternativeName>
        <fullName evidence="8">Type III linear primary-alkylsulfatase</fullName>
    </alternativeName>
</protein>
<dbReference type="InterPro" id="IPR001279">
    <property type="entry name" value="Metallo-B-lactamas"/>
</dbReference>
<evidence type="ECO:0000256" key="6">
    <source>
        <dbReference type="ARBA" id="ARBA00066568"/>
    </source>
</evidence>
<dbReference type="GO" id="GO:0046983">
    <property type="term" value="F:protein dimerization activity"/>
    <property type="evidence" value="ECO:0007669"/>
    <property type="project" value="InterPro"/>
</dbReference>
<dbReference type="InterPro" id="IPR029229">
    <property type="entry name" value="Alkyl_sulf_C"/>
</dbReference>
<evidence type="ECO:0000259" key="10">
    <source>
        <dbReference type="SMART" id="SM00849"/>
    </source>
</evidence>
<keyword evidence="9" id="KW-0732">Signal</keyword>
<dbReference type="GO" id="GO:0018741">
    <property type="term" value="F:linear primary-alkylsulfatase activity"/>
    <property type="evidence" value="ECO:0007669"/>
    <property type="project" value="UniProtKB-EC"/>
</dbReference>
<dbReference type="Proteomes" id="UP000297385">
    <property type="component" value="Unassembled WGS sequence"/>
</dbReference>
<feature type="domain" description="Metallo-beta-lactamase" evidence="10">
    <location>
        <begin position="126"/>
        <end position="348"/>
    </location>
</feature>
<dbReference type="AlphaFoldDB" id="A0A4Y8N444"/>
<feature type="chain" id="PRO_5021196079" description="Linear primary-alkylsulfatase" evidence="9">
    <location>
        <begin position="24"/>
        <end position="657"/>
    </location>
</feature>
<evidence type="ECO:0000256" key="9">
    <source>
        <dbReference type="SAM" id="SignalP"/>
    </source>
</evidence>
<evidence type="ECO:0000256" key="4">
    <source>
        <dbReference type="ARBA" id="ARBA00022833"/>
    </source>
</evidence>
<dbReference type="EC" id="3.1.6.21" evidence="6"/>
<dbReference type="Pfam" id="PF14863">
    <property type="entry name" value="Alkyl_sulf_dimr"/>
    <property type="match status" value="1"/>
</dbReference>
<dbReference type="EMBL" id="SNVI01000001">
    <property type="protein sequence ID" value="TFE44499.1"/>
    <property type="molecule type" value="Genomic_DNA"/>
</dbReference>
<evidence type="ECO:0000256" key="8">
    <source>
        <dbReference type="ARBA" id="ARBA00075789"/>
    </source>
</evidence>
<dbReference type="PANTHER" id="PTHR43223">
    <property type="entry name" value="ALKYL/ARYL-SULFATASE"/>
    <property type="match status" value="1"/>
</dbReference>
<evidence type="ECO:0000313" key="11">
    <source>
        <dbReference type="EMBL" id="TFE44499.1"/>
    </source>
</evidence>
<gene>
    <name evidence="11" type="ORF">E2553_05340</name>
</gene>